<evidence type="ECO:0000256" key="4">
    <source>
        <dbReference type="ARBA" id="ARBA00022529"/>
    </source>
</evidence>
<evidence type="ECO:0000313" key="12">
    <source>
        <dbReference type="Proteomes" id="UP000002051"/>
    </source>
</evidence>
<proteinExistence type="inferred from homology"/>
<dbReference type="GO" id="GO:0050832">
    <property type="term" value="P:defense response to fungus"/>
    <property type="evidence" value="ECO:0007669"/>
    <property type="project" value="UniProtKB-UniRule"/>
</dbReference>
<dbReference type="EMBL" id="CM001218">
    <property type="protein sequence ID" value="KEH37428.1"/>
    <property type="molecule type" value="Genomic_DNA"/>
</dbReference>
<evidence type="ECO:0000256" key="1">
    <source>
        <dbReference type="ARBA" id="ARBA00004613"/>
    </source>
</evidence>
<reference evidence="10 12" key="1">
    <citation type="journal article" date="2011" name="Nature">
        <title>The Medicago genome provides insight into the evolution of rhizobial symbioses.</title>
        <authorList>
            <person name="Young N.D."/>
            <person name="Debelle F."/>
            <person name="Oldroyd G.E."/>
            <person name="Geurts R."/>
            <person name="Cannon S.B."/>
            <person name="Udvardi M.K."/>
            <person name="Benedito V.A."/>
            <person name="Mayer K.F."/>
            <person name="Gouzy J."/>
            <person name="Schoof H."/>
            <person name="Van de Peer Y."/>
            <person name="Proost S."/>
            <person name="Cook D.R."/>
            <person name="Meyers B.C."/>
            <person name="Spannagl M."/>
            <person name="Cheung F."/>
            <person name="De Mita S."/>
            <person name="Krishnakumar V."/>
            <person name="Gundlach H."/>
            <person name="Zhou S."/>
            <person name="Mudge J."/>
            <person name="Bharti A.K."/>
            <person name="Murray J.D."/>
            <person name="Naoumkina M.A."/>
            <person name="Rosen B."/>
            <person name="Silverstein K.A."/>
            <person name="Tang H."/>
            <person name="Rombauts S."/>
            <person name="Zhao P.X."/>
            <person name="Zhou P."/>
            <person name="Barbe V."/>
            <person name="Bardou P."/>
            <person name="Bechner M."/>
            <person name="Bellec A."/>
            <person name="Berger A."/>
            <person name="Berges H."/>
            <person name="Bidwell S."/>
            <person name="Bisseling T."/>
            <person name="Choisne N."/>
            <person name="Couloux A."/>
            <person name="Denny R."/>
            <person name="Deshpande S."/>
            <person name="Dai X."/>
            <person name="Doyle J.J."/>
            <person name="Dudez A.M."/>
            <person name="Farmer A.D."/>
            <person name="Fouteau S."/>
            <person name="Franken C."/>
            <person name="Gibelin C."/>
            <person name="Gish J."/>
            <person name="Goldstein S."/>
            <person name="Gonzalez A.J."/>
            <person name="Green P.J."/>
            <person name="Hallab A."/>
            <person name="Hartog M."/>
            <person name="Hua A."/>
            <person name="Humphray S.J."/>
            <person name="Jeong D.H."/>
            <person name="Jing Y."/>
            <person name="Jocker A."/>
            <person name="Kenton S.M."/>
            <person name="Kim D.J."/>
            <person name="Klee K."/>
            <person name="Lai H."/>
            <person name="Lang C."/>
            <person name="Lin S."/>
            <person name="Macmil S.L."/>
            <person name="Magdelenat G."/>
            <person name="Matthews L."/>
            <person name="McCorrison J."/>
            <person name="Monaghan E.L."/>
            <person name="Mun J.H."/>
            <person name="Najar F.Z."/>
            <person name="Nicholson C."/>
            <person name="Noirot C."/>
            <person name="O'Bleness M."/>
            <person name="Paule C.R."/>
            <person name="Poulain J."/>
            <person name="Prion F."/>
            <person name="Qin B."/>
            <person name="Qu C."/>
            <person name="Retzel E.F."/>
            <person name="Riddle C."/>
            <person name="Sallet E."/>
            <person name="Samain S."/>
            <person name="Samson N."/>
            <person name="Sanders I."/>
            <person name="Saurat O."/>
            <person name="Scarpelli C."/>
            <person name="Schiex T."/>
            <person name="Segurens B."/>
            <person name="Severin A.J."/>
            <person name="Sherrier D.J."/>
            <person name="Shi R."/>
            <person name="Sims S."/>
            <person name="Singer S.R."/>
            <person name="Sinharoy S."/>
            <person name="Sterck L."/>
            <person name="Viollet A."/>
            <person name="Wang B.B."/>
            <person name="Wang K."/>
            <person name="Wang M."/>
            <person name="Wang X."/>
            <person name="Warfsmann J."/>
            <person name="Weissenbach J."/>
            <person name="White D.D."/>
            <person name="White J.D."/>
            <person name="Wiley G.B."/>
            <person name="Wincker P."/>
            <person name="Xing Y."/>
            <person name="Yang L."/>
            <person name="Yao Z."/>
            <person name="Ying F."/>
            <person name="Zhai J."/>
            <person name="Zhou L."/>
            <person name="Zuber A."/>
            <person name="Denarie J."/>
            <person name="Dixon R.A."/>
            <person name="May G.D."/>
            <person name="Schwartz D.C."/>
            <person name="Rogers J."/>
            <person name="Quetier F."/>
            <person name="Town C.D."/>
            <person name="Roe B.A."/>
        </authorList>
    </citation>
    <scope>NUCLEOTIDE SEQUENCE [LARGE SCALE GENOMIC DNA]</scope>
    <source>
        <strain evidence="10">A17</strain>
        <strain evidence="11 12">cv. Jemalong A17</strain>
    </source>
</reference>
<evidence type="ECO:0000256" key="3">
    <source>
        <dbReference type="ARBA" id="ARBA00022525"/>
    </source>
</evidence>
<evidence type="ECO:0000256" key="7">
    <source>
        <dbReference type="ARBA" id="ARBA00022821"/>
    </source>
</evidence>
<keyword evidence="8" id="KW-1015">Disulfide bond</keyword>
<evidence type="ECO:0000313" key="10">
    <source>
        <dbReference type="EMBL" id="KEH37428.1"/>
    </source>
</evidence>
<dbReference type="GO" id="GO:0031640">
    <property type="term" value="P:killing of cells of another organism"/>
    <property type="evidence" value="ECO:0007669"/>
    <property type="project" value="UniProtKB-UniRule"/>
</dbReference>
<reference evidence="11" key="3">
    <citation type="submission" date="2015-04" db="UniProtKB">
        <authorList>
            <consortium name="EnsemblPlants"/>
        </authorList>
    </citation>
    <scope>IDENTIFICATION</scope>
    <source>
        <strain evidence="11">cv. Jemalong A17</strain>
    </source>
</reference>
<dbReference type="EnsemblPlants" id="KEH37428">
    <property type="protein sequence ID" value="KEH37428"/>
    <property type="gene ID" value="MTR_2g037345"/>
</dbReference>
<keyword evidence="7 9" id="KW-0611">Plant defense</keyword>
<evidence type="ECO:0000313" key="11">
    <source>
        <dbReference type="EnsemblPlants" id="KEH37428"/>
    </source>
</evidence>
<keyword evidence="6 9" id="KW-0732">Signal</keyword>
<keyword evidence="3 9" id="KW-0964">Secreted</keyword>
<protein>
    <recommendedName>
        <fullName evidence="9">Defensin-like protein</fullName>
    </recommendedName>
</protein>
<dbReference type="PANTHER" id="PTHR36788:SF2">
    <property type="entry name" value="DEFENSIN-LIKE PROTEIN 183"/>
    <property type="match status" value="1"/>
</dbReference>
<reference evidence="10 12" key="2">
    <citation type="journal article" date="2014" name="BMC Genomics">
        <title>An improved genome release (version Mt4.0) for the model legume Medicago truncatula.</title>
        <authorList>
            <person name="Tang H."/>
            <person name="Krishnakumar V."/>
            <person name="Bidwell S."/>
            <person name="Rosen B."/>
            <person name="Chan A."/>
            <person name="Zhou S."/>
            <person name="Gentzbittel L."/>
            <person name="Childs K.L."/>
            <person name="Yandell M."/>
            <person name="Gundlach H."/>
            <person name="Mayer K.F."/>
            <person name="Schwartz D.C."/>
            <person name="Town C.D."/>
        </authorList>
    </citation>
    <scope>GENOME REANNOTATION</scope>
    <source>
        <strain evidence="10">A17</strain>
        <strain evidence="11 12">cv. Jemalong A17</strain>
    </source>
</reference>
<dbReference type="PANTHER" id="PTHR36788">
    <property type="entry name" value="DEFENSIN-LIKE PROTEIN 183"/>
    <property type="match status" value="1"/>
</dbReference>
<keyword evidence="12" id="KW-1185">Reference proteome</keyword>
<feature type="signal peptide" evidence="9">
    <location>
        <begin position="1"/>
        <end position="24"/>
    </location>
</feature>
<evidence type="ECO:0000256" key="9">
    <source>
        <dbReference type="RuleBase" id="RU367109"/>
    </source>
</evidence>
<keyword evidence="4 9" id="KW-0929">Antimicrobial</keyword>
<sequence length="126" mass="13929">MSKSFSFFAILALVVAVQLIQVEGVCTHIVADCSDKHLSCPAVCKAFGKGVKLIGTNCDFYNLCTCTYDHLPYNFDLCDIGMGLCTEDCMDDCCEARCTGQYPYSGVGLCVRDFGLHYCRCTYSRH</sequence>
<feature type="chain" id="PRO_5014500366" description="Defensin-like protein" evidence="9">
    <location>
        <begin position="25"/>
        <end position="126"/>
    </location>
</feature>
<dbReference type="Proteomes" id="UP000002051">
    <property type="component" value="Chromosome 2"/>
</dbReference>
<organism evidence="10 12">
    <name type="scientific">Medicago truncatula</name>
    <name type="common">Barrel medic</name>
    <name type="synonym">Medicago tribuloides</name>
    <dbReference type="NCBI Taxonomy" id="3880"/>
    <lineage>
        <taxon>Eukaryota</taxon>
        <taxon>Viridiplantae</taxon>
        <taxon>Streptophyta</taxon>
        <taxon>Embryophyta</taxon>
        <taxon>Tracheophyta</taxon>
        <taxon>Spermatophyta</taxon>
        <taxon>Magnoliopsida</taxon>
        <taxon>eudicotyledons</taxon>
        <taxon>Gunneridae</taxon>
        <taxon>Pentapetalae</taxon>
        <taxon>rosids</taxon>
        <taxon>fabids</taxon>
        <taxon>Fabales</taxon>
        <taxon>Fabaceae</taxon>
        <taxon>Papilionoideae</taxon>
        <taxon>50 kb inversion clade</taxon>
        <taxon>NPAAA clade</taxon>
        <taxon>Hologalegina</taxon>
        <taxon>IRL clade</taxon>
        <taxon>Trifolieae</taxon>
        <taxon>Medicago</taxon>
    </lineage>
</organism>
<dbReference type="AlphaFoldDB" id="A0A072V7W1"/>
<dbReference type="HOGENOM" id="CLU_158287_0_0_1"/>
<dbReference type="InterPro" id="IPR039641">
    <property type="entry name" value="LCR"/>
</dbReference>
<accession>A0A072V7W1</accession>
<gene>
    <name evidence="10" type="ordered locus">MTR_2g037345</name>
</gene>
<name>A0A072V7W1_MEDTR</name>
<evidence type="ECO:0000256" key="5">
    <source>
        <dbReference type="ARBA" id="ARBA00022577"/>
    </source>
</evidence>
<keyword evidence="5 9" id="KW-0295">Fungicide</keyword>
<dbReference type="PaxDb" id="3880-AES65261"/>
<evidence type="ECO:0000256" key="2">
    <source>
        <dbReference type="ARBA" id="ARBA00006722"/>
    </source>
</evidence>
<evidence type="ECO:0000256" key="6">
    <source>
        <dbReference type="ARBA" id="ARBA00022729"/>
    </source>
</evidence>
<evidence type="ECO:0000256" key="8">
    <source>
        <dbReference type="ARBA" id="ARBA00023157"/>
    </source>
</evidence>
<comment type="subcellular location">
    <subcellularLocation>
        <location evidence="1 9">Secreted</location>
    </subcellularLocation>
</comment>
<comment type="similarity">
    <text evidence="2 9">Belongs to the DEFL family.</text>
</comment>
<dbReference type="GO" id="GO:0005576">
    <property type="term" value="C:extracellular region"/>
    <property type="evidence" value="ECO:0007669"/>
    <property type="project" value="UniProtKB-SubCell"/>
</dbReference>